<protein>
    <submittedName>
        <fullName evidence="1">Uncharacterized protein</fullName>
    </submittedName>
</protein>
<organism evidence="1 2">
    <name type="scientific">Brassica campestris</name>
    <name type="common">Field mustard</name>
    <dbReference type="NCBI Taxonomy" id="3711"/>
    <lineage>
        <taxon>Eukaryota</taxon>
        <taxon>Viridiplantae</taxon>
        <taxon>Streptophyta</taxon>
        <taxon>Embryophyta</taxon>
        <taxon>Tracheophyta</taxon>
        <taxon>Spermatophyta</taxon>
        <taxon>Magnoliopsida</taxon>
        <taxon>eudicotyledons</taxon>
        <taxon>Gunneridae</taxon>
        <taxon>Pentapetalae</taxon>
        <taxon>rosids</taxon>
        <taxon>malvids</taxon>
        <taxon>Brassicales</taxon>
        <taxon>Brassicaceae</taxon>
        <taxon>Brassiceae</taxon>
        <taxon>Brassica</taxon>
    </lineage>
</organism>
<evidence type="ECO:0000313" key="1">
    <source>
        <dbReference type="EMBL" id="CAG7883706.1"/>
    </source>
</evidence>
<evidence type="ECO:0000313" key="2">
    <source>
        <dbReference type="Proteomes" id="UP000694005"/>
    </source>
</evidence>
<accession>A0A8D9LR55</accession>
<name>A0A8D9LR55_BRACM</name>
<dbReference type="Gramene" id="A03p50490.2_BraZ1">
    <property type="protein sequence ID" value="A03p50490.2_BraZ1.CDS"/>
    <property type="gene ID" value="A03g50490.2_BraZ1"/>
</dbReference>
<sequence>MIYTGRAPRCLKELLSRWCCLSGRNLRSACTAVAGGQEMRGGGACLEWSCPLSFVVGELLKPYSTRCLFSSAAMSAYARLSFVLHNLAKQKGISVRLVRSLIELSELDKAAQISRLAVCEESYHGWDTKVMMCNDIISSMCKAKSYIIRGFLDLGEHDMANHLLCIAKQDHHVRWSHGQSGGGGHICGLLVQARRGRESYGGLQVSYQQERVCIDCEYPFGDFV</sequence>
<dbReference type="EMBL" id="LS974619">
    <property type="protein sequence ID" value="CAG7883706.1"/>
    <property type="molecule type" value="Genomic_DNA"/>
</dbReference>
<reference evidence="1 2" key="1">
    <citation type="submission" date="2021-07" db="EMBL/GenBank/DDBJ databases">
        <authorList>
            <consortium name="Genoscope - CEA"/>
            <person name="William W."/>
        </authorList>
    </citation>
    <scope>NUCLEOTIDE SEQUENCE [LARGE SCALE GENOMIC DNA]</scope>
</reference>
<proteinExistence type="predicted"/>
<gene>
    <name evidence="1" type="ORF">BRAPAZ1V2_A03P50490.2</name>
</gene>
<dbReference type="AlphaFoldDB" id="A0A8D9LR55"/>
<dbReference type="Proteomes" id="UP000694005">
    <property type="component" value="Chromosome A03"/>
</dbReference>